<dbReference type="Gene3D" id="2.30.42.10">
    <property type="match status" value="1"/>
</dbReference>
<organism evidence="4 5">
    <name type="scientific">Nesidiocoris tenuis</name>
    <dbReference type="NCBI Taxonomy" id="355587"/>
    <lineage>
        <taxon>Eukaryota</taxon>
        <taxon>Metazoa</taxon>
        <taxon>Ecdysozoa</taxon>
        <taxon>Arthropoda</taxon>
        <taxon>Hexapoda</taxon>
        <taxon>Insecta</taxon>
        <taxon>Pterygota</taxon>
        <taxon>Neoptera</taxon>
        <taxon>Paraneoptera</taxon>
        <taxon>Hemiptera</taxon>
        <taxon>Heteroptera</taxon>
        <taxon>Panheteroptera</taxon>
        <taxon>Cimicomorpha</taxon>
        <taxon>Miridae</taxon>
        <taxon>Dicyphina</taxon>
        <taxon>Nesidiocoris</taxon>
    </lineage>
</organism>
<dbReference type="InterPro" id="IPR052074">
    <property type="entry name" value="NonRcpt_TyrProt_Phosphatase"/>
</dbReference>
<dbReference type="PROSITE" id="PS50057">
    <property type="entry name" value="FERM_3"/>
    <property type="match status" value="1"/>
</dbReference>
<dbReference type="SMART" id="SM01196">
    <property type="entry name" value="FERM_C"/>
    <property type="match status" value="1"/>
</dbReference>
<gene>
    <name evidence="4" type="ORF">NTJ_05040</name>
</gene>
<protein>
    <recommendedName>
        <fullName evidence="6">FERM domain-containing protein</fullName>
    </recommendedName>
</protein>
<dbReference type="Pfam" id="PF09380">
    <property type="entry name" value="FERM_C"/>
    <property type="match status" value="1"/>
</dbReference>
<dbReference type="InterPro" id="IPR014352">
    <property type="entry name" value="FERM/acyl-CoA-bd_prot_sf"/>
</dbReference>
<evidence type="ECO:0000256" key="1">
    <source>
        <dbReference type="SAM" id="MobiDB-lite"/>
    </source>
</evidence>
<keyword evidence="5" id="KW-1185">Reference proteome</keyword>
<accession>A0ABN7AIZ0</accession>
<dbReference type="InterPro" id="IPR019748">
    <property type="entry name" value="FERM_central"/>
</dbReference>
<dbReference type="InterPro" id="IPR000299">
    <property type="entry name" value="FERM_domain"/>
</dbReference>
<dbReference type="Gene3D" id="1.20.80.10">
    <property type="match status" value="1"/>
</dbReference>
<dbReference type="SUPFAM" id="SSF50156">
    <property type="entry name" value="PDZ domain-like"/>
    <property type="match status" value="1"/>
</dbReference>
<dbReference type="CDD" id="cd14473">
    <property type="entry name" value="FERM_B-lobe"/>
    <property type="match status" value="1"/>
</dbReference>
<dbReference type="InterPro" id="IPR035963">
    <property type="entry name" value="FERM_2"/>
</dbReference>
<dbReference type="SMART" id="SM00295">
    <property type="entry name" value="B41"/>
    <property type="match status" value="1"/>
</dbReference>
<feature type="region of interest" description="Disordered" evidence="1">
    <location>
        <begin position="66"/>
        <end position="89"/>
    </location>
</feature>
<dbReference type="Pfam" id="PF00595">
    <property type="entry name" value="PDZ"/>
    <property type="match status" value="1"/>
</dbReference>
<dbReference type="Proteomes" id="UP001307889">
    <property type="component" value="Chromosome 3"/>
</dbReference>
<evidence type="ECO:0000313" key="4">
    <source>
        <dbReference type="EMBL" id="BES92232.1"/>
    </source>
</evidence>
<sequence>MWAGRRHWGRRAAIASVGSGLKRLLYSRLKNRLGLWVMASAKNGKSVSDAYDHDFKRKLFATPEHASNSPLHTRVGPRIYSQPQKDGRYHGPDTLIGPEFVVRGAEPIATISMVNKKVHTKRKVLVVLLNGKKLEITCDTASVTFGDVFQVVASRESLELSVTLGLACLVRDDFVFPPAEFKIAKIAPPNWSKPKAQYPPPFTVYLRFKLYLPSLRGTRSWKWKHLLYLQLRRLLLERQLRAEKQQLLALAGLALQAEFGDYSSLHQVDSDSCSYFLPEHYLPDEECGAYELSLLHRHRAGLDPGRAEEMFITHAMSLTEYGTQYISALLVGKEENNAEVWAGINSNGLVLCNKRDFTANMVRHPQYVFNWPDIKKLSYSKHHFEIASAESKFKLKLESNKSLYLFRMAWFHHKFFTKLSNEYTSLQNLTEEFGPKSKEFTKNVLHVSPDGSKKTESSALRRAASLLSPDRAIFRGKTATHCGRTCRSESYREIKAKAANSLPSSPPSSALSTLSYHSLTSTPQLSDETGSRGHGARRRVLMGTRAILSFSQHDLRSSSHSDLDSASPLPEAYVLNMNIKTNNDQYAAELNDTISGSLAEKFNEVSFSHDRILVTVTVLRDSYGSFGLQVVEGKDGHAYIISAIPGSPAHKTGLIHSGDQIQAVNGHNVLSSTYTEVLKCVQNSGKSVELLLSQMSNGRKAIAAANNKTAPKIKITDSTGFDLMTVLQKPIEESYLNAIRYQIATESDDSMIATELPRPLSYL</sequence>
<feature type="domain" description="PDZ" evidence="3">
    <location>
        <begin position="615"/>
        <end position="696"/>
    </location>
</feature>
<dbReference type="Pfam" id="PF00373">
    <property type="entry name" value="FERM_M"/>
    <property type="match status" value="1"/>
</dbReference>
<proteinExistence type="predicted"/>
<feature type="domain" description="FERM" evidence="2">
    <location>
        <begin position="122"/>
        <end position="420"/>
    </location>
</feature>
<name>A0ABN7AIZ0_9HEMI</name>
<dbReference type="InterPro" id="IPR019749">
    <property type="entry name" value="Band_41_domain"/>
</dbReference>
<evidence type="ECO:0000259" key="3">
    <source>
        <dbReference type="PROSITE" id="PS50106"/>
    </source>
</evidence>
<feature type="region of interest" description="Disordered" evidence="1">
    <location>
        <begin position="497"/>
        <end position="537"/>
    </location>
</feature>
<feature type="compositionally biased region" description="Low complexity" evidence="1">
    <location>
        <begin position="498"/>
        <end position="522"/>
    </location>
</feature>
<dbReference type="InterPro" id="IPR018980">
    <property type="entry name" value="FERM_PH-like_C"/>
</dbReference>
<evidence type="ECO:0000259" key="2">
    <source>
        <dbReference type="PROSITE" id="PS50057"/>
    </source>
</evidence>
<dbReference type="PANTHER" id="PTHR46900">
    <property type="entry name" value="TYROSINE-PROTEIN PHOSPHATASE NON-RECEPTOR TYPE 13"/>
    <property type="match status" value="1"/>
</dbReference>
<dbReference type="SMART" id="SM00228">
    <property type="entry name" value="PDZ"/>
    <property type="match status" value="1"/>
</dbReference>
<dbReference type="SUPFAM" id="SSF47031">
    <property type="entry name" value="Second domain of FERM"/>
    <property type="match status" value="1"/>
</dbReference>
<dbReference type="InterPro" id="IPR001478">
    <property type="entry name" value="PDZ"/>
</dbReference>
<dbReference type="PANTHER" id="PTHR46900:SF2">
    <property type="entry name" value="TYROSINE-PROTEIN PHOSPHATASE NON-RECEPTOR TYPE 13"/>
    <property type="match status" value="1"/>
</dbReference>
<dbReference type="Gene3D" id="2.30.29.30">
    <property type="entry name" value="Pleckstrin-homology domain (PH domain)/Phosphotyrosine-binding domain (PTB)"/>
    <property type="match status" value="1"/>
</dbReference>
<dbReference type="EMBL" id="AP028911">
    <property type="protein sequence ID" value="BES92232.1"/>
    <property type="molecule type" value="Genomic_DNA"/>
</dbReference>
<evidence type="ECO:0008006" key="6">
    <source>
        <dbReference type="Google" id="ProtNLM"/>
    </source>
</evidence>
<dbReference type="InterPro" id="IPR036034">
    <property type="entry name" value="PDZ_sf"/>
</dbReference>
<dbReference type="SUPFAM" id="SSF50729">
    <property type="entry name" value="PH domain-like"/>
    <property type="match status" value="1"/>
</dbReference>
<dbReference type="PROSITE" id="PS50106">
    <property type="entry name" value="PDZ"/>
    <property type="match status" value="1"/>
</dbReference>
<evidence type="ECO:0000313" key="5">
    <source>
        <dbReference type="Proteomes" id="UP001307889"/>
    </source>
</evidence>
<dbReference type="InterPro" id="IPR011993">
    <property type="entry name" value="PH-like_dom_sf"/>
</dbReference>
<reference evidence="4 5" key="1">
    <citation type="submission" date="2023-09" db="EMBL/GenBank/DDBJ databases">
        <title>Nesidiocoris tenuis whole genome shotgun sequence.</title>
        <authorList>
            <person name="Shibata T."/>
            <person name="Shimoda M."/>
            <person name="Kobayashi T."/>
            <person name="Uehara T."/>
        </authorList>
    </citation>
    <scope>NUCLEOTIDE SEQUENCE [LARGE SCALE GENOMIC DNA]</scope>
    <source>
        <strain evidence="4 5">Japan</strain>
    </source>
</reference>